<dbReference type="InterPro" id="IPR015422">
    <property type="entry name" value="PyrdxlP-dep_Trfase_small"/>
</dbReference>
<dbReference type="Pfam" id="PF01041">
    <property type="entry name" value="DegT_DnrJ_EryC1"/>
    <property type="match status" value="1"/>
</dbReference>
<dbReference type="SUPFAM" id="SSF53383">
    <property type="entry name" value="PLP-dependent transferases"/>
    <property type="match status" value="1"/>
</dbReference>
<evidence type="ECO:0000256" key="4">
    <source>
        <dbReference type="PIRSR" id="PIRSR000390-2"/>
    </source>
</evidence>
<dbReference type="GO" id="GO:0000271">
    <property type="term" value="P:polysaccharide biosynthetic process"/>
    <property type="evidence" value="ECO:0007669"/>
    <property type="project" value="TreeGrafter"/>
</dbReference>
<dbReference type="Gene3D" id="3.40.640.10">
    <property type="entry name" value="Type I PLP-dependent aspartate aminotransferase-like (Major domain)"/>
    <property type="match status" value="1"/>
</dbReference>
<dbReference type="RefSeq" id="WP_048708781.1">
    <property type="nucleotide sequence ID" value="NZ_CP014646.1"/>
</dbReference>
<dbReference type="KEGG" id="thu:AC731_001330"/>
<evidence type="ECO:0000256" key="2">
    <source>
        <dbReference type="ARBA" id="ARBA00037999"/>
    </source>
</evidence>
<feature type="active site" description="Proton acceptor" evidence="3">
    <location>
        <position position="204"/>
    </location>
</feature>
<keyword evidence="1 4" id="KW-0663">Pyridoxal phosphate</keyword>
<dbReference type="InterPro" id="IPR000653">
    <property type="entry name" value="DegT/StrS_aminotransferase"/>
</dbReference>
<dbReference type="Gene3D" id="3.90.1150.10">
    <property type="entry name" value="Aspartate Aminotransferase, domain 1"/>
    <property type="match status" value="1"/>
</dbReference>
<dbReference type="PANTHER" id="PTHR30244">
    <property type="entry name" value="TRANSAMINASE"/>
    <property type="match status" value="1"/>
</dbReference>
<gene>
    <name evidence="6" type="ORF">AC731_001330</name>
</gene>
<evidence type="ECO:0000256" key="1">
    <source>
        <dbReference type="ARBA" id="ARBA00022898"/>
    </source>
</evidence>
<dbReference type="AlphaFoldDB" id="A0A140ID82"/>
<proteinExistence type="inferred from homology"/>
<dbReference type="EMBL" id="CP014646">
    <property type="protein sequence ID" value="AMO35707.1"/>
    <property type="molecule type" value="Genomic_DNA"/>
</dbReference>
<keyword evidence="7" id="KW-1185">Reference proteome</keyword>
<dbReference type="Proteomes" id="UP000036902">
    <property type="component" value="Chromosome"/>
</dbReference>
<comment type="similarity">
    <text evidence="2 5">Belongs to the DegT/DnrJ/EryC1 family.</text>
</comment>
<keyword evidence="6" id="KW-0032">Aminotransferase</keyword>
<protein>
    <submittedName>
        <fullName evidence="6">DegT/DnrJ/EryC1/StrS aminotransferase</fullName>
    </submittedName>
</protein>
<organism evidence="6 7">
    <name type="scientific">Thauera humireducens</name>
    <dbReference type="NCBI Taxonomy" id="1134435"/>
    <lineage>
        <taxon>Bacteria</taxon>
        <taxon>Pseudomonadati</taxon>
        <taxon>Pseudomonadota</taxon>
        <taxon>Betaproteobacteria</taxon>
        <taxon>Rhodocyclales</taxon>
        <taxon>Zoogloeaceae</taxon>
        <taxon>Thauera</taxon>
    </lineage>
</organism>
<name>A0A140ID82_9RHOO</name>
<sequence>MTDKHAVADLALFGGRPLFDRPRPIGQLAKPDTERFFSLMKSAFDSRRLSNNGPLVQELEARLADYHAVRHCIAYANAGLALITLIETIADGRKGSVVIPTFTYTGLPHIVRWAGLTPVFCDVAPDTHTLTATSVADALRDDTIMMLGVHQANSPCPIDELSAMCEQFGLPLLFDAVHGLGATFRGKPIGGFGIAEVFSLHATKLLNGFEGGYITTNDDELAALMRRKRNFGYSGESSIDTLGLNGKLNEVHAASALASLDKLPVVISRNHARLDAYQQAFRGIPGISWIPYPGDEATNAEFPLLKLATDWPIPRDALVSILRAEGALARAYYAPALHLQDDSRHRSLPVAEALAQCIVQMPTGEMVNTTDIARLASLVQFVSSNAAAIRAALAAHQDAK</sequence>
<reference evidence="7" key="1">
    <citation type="submission" date="2016-03" db="EMBL/GenBank/DDBJ databases">
        <authorList>
            <person name="Ma C."/>
            <person name="Zhou S."/>
            <person name="Yang G."/>
        </authorList>
    </citation>
    <scope>NUCLEOTIDE SEQUENCE [LARGE SCALE GENOMIC DNA]</scope>
    <source>
        <strain evidence="7">SgZ-1</strain>
    </source>
</reference>
<dbReference type="PANTHER" id="PTHR30244:SF9">
    <property type="entry name" value="PROTEIN RV3402C"/>
    <property type="match status" value="1"/>
</dbReference>
<accession>A0A140ID82</accession>
<evidence type="ECO:0000256" key="3">
    <source>
        <dbReference type="PIRSR" id="PIRSR000390-1"/>
    </source>
</evidence>
<keyword evidence="6" id="KW-0808">Transferase</keyword>
<dbReference type="STRING" id="1134435.AC731_001330"/>
<evidence type="ECO:0000313" key="7">
    <source>
        <dbReference type="Proteomes" id="UP000036902"/>
    </source>
</evidence>
<dbReference type="GO" id="GO:0030170">
    <property type="term" value="F:pyridoxal phosphate binding"/>
    <property type="evidence" value="ECO:0007669"/>
    <property type="project" value="TreeGrafter"/>
</dbReference>
<dbReference type="GO" id="GO:0008483">
    <property type="term" value="F:transaminase activity"/>
    <property type="evidence" value="ECO:0007669"/>
    <property type="project" value="UniProtKB-KW"/>
</dbReference>
<dbReference type="InterPro" id="IPR015421">
    <property type="entry name" value="PyrdxlP-dep_Trfase_major"/>
</dbReference>
<dbReference type="PIRSF" id="PIRSF000390">
    <property type="entry name" value="PLP_StrS"/>
    <property type="match status" value="1"/>
</dbReference>
<evidence type="ECO:0000313" key="6">
    <source>
        <dbReference type="EMBL" id="AMO35707.1"/>
    </source>
</evidence>
<dbReference type="InterPro" id="IPR015424">
    <property type="entry name" value="PyrdxlP-dep_Trfase"/>
</dbReference>
<feature type="modified residue" description="N6-(pyridoxal phosphate)lysine" evidence="4">
    <location>
        <position position="204"/>
    </location>
</feature>
<evidence type="ECO:0000256" key="5">
    <source>
        <dbReference type="RuleBase" id="RU004508"/>
    </source>
</evidence>